<feature type="compositionally biased region" description="Basic and acidic residues" evidence="1">
    <location>
        <begin position="120"/>
        <end position="131"/>
    </location>
</feature>
<keyword evidence="4" id="KW-1185">Reference proteome</keyword>
<organism evidence="3 4">
    <name type="scientific">Elysia crispata</name>
    <name type="common">lettuce slug</name>
    <dbReference type="NCBI Taxonomy" id="231223"/>
    <lineage>
        <taxon>Eukaryota</taxon>
        <taxon>Metazoa</taxon>
        <taxon>Spiralia</taxon>
        <taxon>Lophotrochozoa</taxon>
        <taxon>Mollusca</taxon>
        <taxon>Gastropoda</taxon>
        <taxon>Heterobranchia</taxon>
        <taxon>Euthyneura</taxon>
        <taxon>Panpulmonata</taxon>
        <taxon>Sacoglossa</taxon>
        <taxon>Placobranchoidea</taxon>
        <taxon>Plakobranchidae</taxon>
        <taxon>Elysia</taxon>
    </lineage>
</organism>
<feature type="non-terminal residue" evidence="3">
    <location>
        <position position="1"/>
    </location>
</feature>
<feature type="compositionally biased region" description="Basic residues" evidence="1">
    <location>
        <begin position="132"/>
        <end position="143"/>
    </location>
</feature>
<dbReference type="AlphaFoldDB" id="A0AAE0YEX3"/>
<evidence type="ECO:0000313" key="4">
    <source>
        <dbReference type="Proteomes" id="UP001283361"/>
    </source>
</evidence>
<dbReference type="EMBL" id="JAWDGP010006325">
    <property type="protein sequence ID" value="KAK3742965.1"/>
    <property type="molecule type" value="Genomic_DNA"/>
</dbReference>
<feature type="region of interest" description="Disordered" evidence="1">
    <location>
        <begin position="112"/>
        <end position="158"/>
    </location>
</feature>
<protein>
    <submittedName>
        <fullName evidence="3">Uncharacterized protein</fullName>
    </submittedName>
</protein>
<sequence length="188" mass="20651">MDDASYSQMSQAQGADLSEETITDWMGMETLYCKHGCCGDNRYPECCEADDAVSQNKFEMYKIIIIVAAGVRGILIITLTSVAIVKCHMKKKRLVRDIEAINKMNQVKDPNTKIKVKGVKSKEEKKAEKDGGKKRKKFFKSSKKSPLTSSPSSPSSSSYASLDVEAFLQAQPATAAVKVGDSLPVYLP</sequence>
<feature type="compositionally biased region" description="Low complexity" evidence="1">
    <location>
        <begin position="144"/>
        <end position="158"/>
    </location>
</feature>
<keyword evidence="2" id="KW-0812">Transmembrane</keyword>
<reference evidence="3" key="1">
    <citation type="journal article" date="2023" name="G3 (Bethesda)">
        <title>A reference genome for the long-term kleptoplast-retaining sea slug Elysia crispata morphotype clarki.</title>
        <authorList>
            <person name="Eastman K.E."/>
            <person name="Pendleton A.L."/>
            <person name="Shaikh M.A."/>
            <person name="Suttiyut T."/>
            <person name="Ogas R."/>
            <person name="Tomko P."/>
            <person name="Gavelis G."/>
            <person name="Widhalm J.R."/>
            <person name="Wisecaver J.H."/>
        </authorList>
    </citation>
    <scope>NUCLEOTIDE SEQUENCE</scope>
    <source>
        <strain evidence="3">ECLA1</strain>
    </source>
</reference>
<proteinExistence type="predicted"/>
<keyword evidence="2" id="KW-1133">Transmembrane helix</keyword>
<comment type="caution">
    <text evidence="3">The sequence shown here is derived from an EMBL/GenBank/DDBJ whole genome shotgun (WGS) entry which is preliminary data.</text>
</comment>
<evidence type="ECO:0000313" key="3">
    <source>
        <dbReference type="EMBL" id="KAK3742965.1"/>
    </source>
</evidence>
<dbReference type="Proteomes" id="UP001283361">
    <property type="component" value="Unassembled WGS sequence"/>
</dbReference>
<keyword evidence="2" id="KW-0472">Membrane</keyword>
<gene>
    <name evidence="3" type="ORF">RRG08_006113</name>
</gene>
<accession>A0AAE0YEX3</accession>
<feature type="transmembrane region" description="Helical" evidence="2">
    <location>
        <begin position="63"/>
        <end position="85"/>
    </location>
</feature>
<evidence type="ECO:0000256" key="1">
    <source>
        <dbReference type="SAM" id="MobiDB-lite"/>
    </source>
</evidence>
<evidence type="ECO:0000256" key="2">
    <source>
        <dbReference type="SAM" id="Phobius"/>
    </source>
</evidence>
<name>A0AAE0YEX3_9GAST</name>